<accession>G4TI49</accession>
<evidence type="ECO:0000313" key="1">
    <source>
        <dbReference type="EMBL" id="CCA70992.1"/>
    </source>
</evidence>
<reference evidence="1 2" key="1">
    <citation type="journal article" date="2011" name="PLoS Pathog.">
        <title>Endophytic Life Strategies Decoded by Genome and Transcriptome Analyses of the Mutualistic Root Symbiont Piriformospora indica.</title>
        <authorList>
            <person name="Zuccaro A."/>
            <person name="Lahrmann U."/>
            <person name="Guldener U."/>
            <person name="Langen G."/>
            <person name="Pfiffi S."/>
            <person name="Biedenkopf D."/>
            <person name="Wong P."/>
            <person name="Samans B."/>
            <person name="Grimm C."/>
            <person name="Basiewicz M."/>
            <person name="Murat C."/>
            <person name="Martin F."/>
            <person name="Kogel K.H."/>
        </authorList>
    </citation>
    <scope>NUCLEOTIDE SEQUENCE [LARGE SCALE GENOMIC DNA]</scope>
    <source>
        <strain evidence="1 2">DSM 11827</strain>
    </source>
</reference>
<dbReference type="eggNOG" id="ENOG502RDTS">
    <property type="taxonomic scope" value="Eukaryota"/>
</dbReference>
<evidence type="ECO:0000313" key="2">
    <source>
        <dbReference type="Proteomes" id="UP000007148"/>
    </source>
</evidence>
<protein>
    <submittedName>
        <fullName evidence="1">Uncharacterized protein</fullName>
    </submittedName>
</protein>
<dbReference type="Proteomes" id="UP000007148">
    <property type="component" value="Unassembled WGS sequence"/>
</dbReference>
<dbReference type="OrthoDB" id="630895at2759"/>
<keyword evidence="2" id="KW-1185">Reference proteome</keyword>
<organism evidence="1 2">
    <name type="scientific">Serendipita indica (strain DSM 11827)</name>
    <name type="common">Root endophyte fungus</name>
    <name type="synonym">Piriformospora indica</name>
    <dbReference type="NCBI Taxonomy" id="1109443"/>
    <lineage>
        <taxon>Eukaryota</taxon>
        <taxon>Fungi</taxon>
        <taxon>Dikarya</taxon>
        <taxon>Basidiomycota</taxon>
        <taxon>Agaricomycotina</taxon>
        <taxon>Agaricomycetes</taxon>
        <taxon>Sebacinales</taxon>
        <taxon>Serendipitaceae</taxon>
        <taxon>Serendipita</taxon>
    </lineage>
</organism>
<comment type="caution">
    <text evidence="1">The sequence shown here is derived from an EMBL/GenBank/DDBJ whole genome shotgun (WGS) entry which is preliminary data.</text>
</comment>
<proteinExistence type="predicted"/>
<dbReference type="HOGENOM" id="CLU_089048_0_0_1"/>
<dbReference type="InParanoid" id="G4TI49"/>
<sequence>MDLFRGIRDLLQIVQDAVQSHLSEDSSDGEEDNPLLYYYALARALRRGDANSHRPGLPTELVITIFDYLEVKNSIVEKTSAPFSVYDGNHVAIAVDTKRLLPSIGRLHLQLATKSHDQGWVSDPNAGNWTWFDIFIWKAKHSHQGPKSYEWISHYNELASSTTTELQGPVFDPSHPLWTHLETGDYITARANACYPGWRNHVEEMKLEIWEPFDPTRFG</sequence>
<dbReference type="AlphaFoldDB" id="G4TI49"/>
<dbReference type="OMA" id="WISHYNE"/>
<dbReference type="EMBL" id="CAFZ01000102">
    <property type="protein sequence ID" value="CCA70992.1"/>
    <property type="molecule type" value="Genomic_DNA"/>
</dbReference>
<name>G4TI49_SERID</name>
<gene>
    <name evidence="1" type="ORF">PIIN_04925</name>
</gene>